<proteinExistence type="predicted"/>
<reference evidence="2 3" key="1">
    <citation type="submission" date="2018-04" db="EMBL/GenBank/DDBJ databases">
        <authorList>
            <person name="Zhang X."/>
            <person name="Yuan J."/>
            <person name="Li F."/>
            <person name="Xiang J."/>
        </authorList>
    </citation>
    <scope>NUCLEOTIDE SEQUENCE [LARGE SCALE GENOMIC DNA]</scope>
    <source>
        <tissue evidence="2">Muscle</tissue>
    </source>
</reference>
<reference evidence="2 3" key="2">
    <citation type="submission" date="2019-01" db="EMBL/GenBank/DDBJ databases">
        <title>The decoding of complex shrimp genome reveals the adaptation for benthos swimmer, frequently molting mechanism and breeding impact on genome.</title>
        <authorList>
            <person name="Sun Y."/>
            <person name="Gao Y."/>
            <person name="Yu Y."/>
        </authorList>
    </citation>
    <scope>NUCLEOTIDE SEQUENCE [LARGE SCALE GENOMIC DNA]</scope>
    <source>
        <tissue evidence="2">Muscle</tissue>
    </source>
</reference>
<feature type="region of interest" description="Disordered" evidence="1">
    <location>
        <begin position="169"/>
        <end position="188"/>
    </location>
</feature>
<name>A0A3R7Q9Y2_PENVA</name>
<dbReference type="EMBL" id="QCYY01004273">
    <property type="protein sequence ID" value="ROT61237.1"/>
    <property type="molecule type" value="Genomic_DNA"/>
</dbReference>
<feature type="compositionally biased region" description="Pro residues" evidence="1">
    <location>
        <begin position="170"/>
        <end position="181"/>
    </location>
</feature>
<dbReference type="Proteomes" id="UP000283509">
    <property type="component" value="Unassembled WGS sequence"/>
</dbReference>
<gene>
    <name evidence="2" type="ORF">C7M84_021015</name>
</gene>
<evidence type="ECO:0000256" key="1">
    <source>
        <dbReference type="SAM" id="MobiDB-lite"/>
    </source>
</evidence>
<comment type="caution">
    <text evidence="2">The sequence shown here is derived from an EMBL/GenBank/DDBJ whole genome shotgun (WGS) entry which is preliminary data.</text>
</comment>
<feature type="region of interest" description="Disordered" evidence="1">
    <location>
        <begin position="1"/>
        <end position="22"/>
    </location>
</feature>
<evidence type="ECO:0000313" key="2">
    <source>
        <dbReference type="EMBL" id="ROT61237.1"/>
    </source>
</evidence>
<keyword evidence="3" id="KW-1185">Reference proteome</keyword>
<accession>A0A3R7Q9Y2</accession>
<protein>
    <submittedName>
        <fullName evidence="2">Uncharacterized protein</fullName>
    </submittedName>
</protein>
<organism evidence="2 3">
    <name type="scientific">Penaeus vannamei</name>
    <name type="common">Whiteleg shrimp</name>
    <name type="synonym">Litopenaeus vannamei</name>
    <dbReference type="NCBI Taxonomy" id="6689"/>
    <lineage>
        <taxon>Eukaryota</taxon>
        <taxon>Metazoa</taxon>
        <taxon>Ecdysozoa</taxon>
        <taxon>Arthropoda</taxon>
        <taxon>Crustacea</taxon>
        <taxon>Multicrustacea</taxon>
        <taxon>Malacostraca</taxon>
        <taxon>Eumalacostraca</taxon>
        <taxon>Eucarida</taxon>
        <taxon>Decapoda</taxon>
        <taxon>Dendrobranchiata</taxon>
        <taxon>Penaeoidea</taxon>
        <taxon>Penaeidae</taxon>
        <taxon>Penaeus</taxon>
    </lineage>
</organism>
<dbReference type="AlphaFoldDB" id="A0A3R7Q9Y2"/>
<evidence type="ECO:0000313" key="3">
    <source>
        <dbReference type="Proteomes" id="UP000283509"/>
    </source>
</evidence>
<sequence length="445" mass="47641">MKENQVSGVLPPPASTTHAAQDPVLYRPSPAIILPTSLLTPLSPHLNLNPLPRLPRPAHCHLGVLSATINHYPPNIPPSPLSPLPPQTTWSVKMLTLLPGAARLQPWQDPLQYARPSPSPALLSCPLASHFLRGPSSTSFPFLTSFLCRRLYWTAGLRESLTSASFPLTASPPPVSPPPSLPSSSLGTTRPGVFRRYGELSQPRPGLCDRVDSHLQCLPREPLCCGTNGDGRGGACSGGFFPVIWLSLASSERLAKHADVGATCGGRGGMFSEAKHVMQHAMQSSPSPYPLPLSPILLSLIALPSSPHSLHNSPSFLPHSHLTSLLLPFLLLPFSRHYPPSLSPHSPQLSLIPPPPSFPPSPLSSSLHPFALSLLSFVSHLPPLPITSPLSIPLLLFLSRLPLFSTPIRLSSSSPPPSSLPIFLSSPSFPPPPFSSQRQKAPHSF</sequence>